<reference evidence="2" key="1">
    <citation type="journal article" date="2023" name="Front. Plant Sci.">
        <title>Chromosomal-level genome assembly of Melastoma candidum provides insights into trichome evolution.</title>
        <authorList>
            <person name="Zhong Y."/>
            <person name="Wu W."/>
            <person name="Sun C."/>
            <person name="Zou P."/>
            <person name="Liu Y."/>
            <person name="Dai S."/>
            <person name="Zhou R."/>
        </authorList>
    </citation>
    <scope>NUCLEOTIDE SEQUENCE [LARGE SCALE GENOMIC DNA]</scope>
</reference>
<dbReference type="EMBL" id="CM042882">
    <property type="protein sequence ID" value="KAI4383748.1"/>
    <property type="molecule type" value="Genomic_DNA"/>
</dbReference>
<accession>A0ACB9S295</accession>
<keyword evidence="2" id="KW-1185">Reference proteome</keyword>
<proteinExistence type="predicted"/>
<name>A0ACB9S295_9MYRT</name>
<evidence type="ECO:0000313" key="2">
    <source>
        <dbReference type="Proteomes" id="UP001057402"/>
    </source>
</evidence>
<protein>
    <submittedName>
        <fullName evidence="1">Uncharacterized protein</fullName>
    </submittedName>
</protein>
<sequence>MRGFHECYEHASMVRNTTEELGKKRVGLMSLFNAAILLLVPVVISIRMIEQEGSGFNVNNLGRPLVNIVVLDILLSENFDDEKGTGSREFHKIFLVTFGCTIMLDLIHLLKLSLWELRLYGMMSYVGLSFVRGSYIQIEMEQSETFSALVVNSPRHILNERKSRKTTLFLLVNAGYKVVKFVAGIKCNILELISDDCHMPFDYAILVIGFYAFYTSSLPTNSRFNYGRGMFEVLSGYAHAVFPELVGALIVLEFLDRILNSQDISTNSMLAVSMGGSLAHLTSVILFHEKHHHTYGGIYSAPDQKRCYAFEEMRGQGIFLYYIKAYPPIIESCGFPSILRAIISAQAFS</sequence>
<dbReference type="Proteomes" id="UP001057402">
    <property type="component" value="Chromosome 3"/>
</dbReference>
<comment type="caution">
    <text evidence="1">The sequence shown here is derived from an EMBL/GenBank/DDBJ whole genome shotgun (WGS) entry which is preliminary data.</text>
</comment>
<organism evidence="1 2">
    <name type="scientific">Melastoma candidum</name>
    <dbReference type="NCBI Taxonomy" id="119954"/>
    <lineage>
        <taxon>Eukaryota</taxon>
        <taxon>Viridiplantae</taxon>
        <taxon>Streptophyta</taxon>
        <taxon>Embryophyta</taxon>
        <taxon>Tracheophyta</taxon>
        <taxon>Spermatophyta</taxon>
        <taxon>Magnoliopsida</taxon>
        <taxon>eudicotyledons</taxon>
        <taxon>Gunneridae</taxon>
        <taxon>Pentapetalae</taxon>
        <taxon>rosids</taxon>
        <taxon>malvids</taxon>
        <taxon>Myrtales</taxon>
        <taxon>Melastomataceae</taxon>
        <taxon>Melastomatoideae</taxon>
        <taxon>Melastomateae</taxon>
        <taxon>Melastoma</taxon>
    </lineage>
</organism>
<gene>
    <name evidence="1" type="ORF">MLD38_009552</name>
</gene>
<evidence type="ECO:0000313" key="1">
    <source>
        <dbReference type="EMBL" id="KAI4383748.1"/>
    </source>
</evidence>